<dbReference type="EMBL" id="JAAMPC010000006">
    <property type="protein sequence ID" value="KAG2309894.1"/>
    <property type="molecule type" value="Genomic_DNA"/>
</dbReference>
<keyword evidence="3" id="KW-1185">Reference proteome</keyword>
<organism evidence="2 3">
    <name type="scientific">Brassica carinata</name>
    <name type="common">Ethiopian mustard</name>
    <name type="synonym">Abyssinian cabbage</name>
    <dbReference type="NCBI Taxonomy" id="52824"/>
    <lineage>
        <taxon>Eukaryota</taxon>
        <taxon>Viridiplantae</taxon>
        <taxon>Streptophyta</taxon>
        <taxon>Embryophyta</taxon>
        <taxon>Tracheophyta</taxon>
        <taxon>Spermatophyta</taxon>
        <taxon>Magnoliopsida</taxon>
        <taxon>eudicotyledons</taxon>
        <taxon>Gunneridae</taxon>
        <taxon>Pentapetalae</taxon>
        <taxon>rosids</taxon>
        <taxon>malvids</taxon>
        <taxon>Brassicales</taxon>
        <taxon>Brassicaceae</taxon>
        <taxon>Brassiceae</taxon>
        <taxon>Brassica</taxon>
    </lineage>
</organism>
<dbReference type="Proteomes" id="UP000886595">
    <property type="component" value="Unassembled WGS sequence"/>
</dbReference>
<protein>
    <submittedName>
        <fullName evidence="2">Uncharacterized protein</fullName>
    </submittedName>
</protein>
<evidence type="ECO:0000313" key="2">
    <source>
        <dbReference type="EMBL" id="KAG2309894.1"/>
    </source>
</evidence>
<accession>A0A8X8APV5</accession>
<dbReference type="AlphaFoldDB" id="A0A8X8APV5"/>
<sequence>MNFHGASSSGTATRMRQNRLPPGATRPATSSASRHPLPSLAAVMSAPERRNMPHLHPQRLNGGLWFRIDEDEWSGSYHPSTNSTWEWCICSKSPF</sequence>
<feature type="region of interest" description="Disordered" evidence="1">
    <location>
        <begin position="1"/>
        <end position="42"/>
    </location>
</feature>
<name>A0A8X8APV5_BRACI</name>
<reference evidence="2 3" key="1">
    <citation type="submission" date="2020-02" db="EMBL/GenBank/DDBJ databases">
        <authorList>
            <person name="Ma Q."/>
            <person name="Huang Y."/>
            <person name="Song X."/>
            <person name="Pei D."/>
        </authorList>
    </citation>
    <scope>NUCLEOTIDE SEQUENCE [LARGE SCALE GENOMIC DNA]</scope>
    <source>
        <strain evidence="2">Sxm20200214</strain>
        <tissue evidence="2">Leaf</tissue>
    </source>
</reference>
<gene>
    <name evidence="2" type="ORF">Bca52824_029642</name>
</gene>
<evidence type="ECO:0000313" key="3">
    <source>
        <dbReference type="Proteomes" id="UP000886595"/>
    </source>
</evidence>
<evidence type="ECO:0000256" key="1">
    <source>
        <dbReference type="SAM" id="MobiDB-lite"/>
    </source>
</evidence>
<dbReference type="OrthoDB" id="1113020at2759"/>
<proteinExistence type="predicted"/>
<feature type="compositionally biased region" description="Polar residues" evidence="1">
    <location>
        <begin position="1"/>
        <end position="15"/>
    </location>
</feature>
<comment type="caution">
    <text evidence="2">The sequence shown here is derived from an EMBL/GenBank/DDBJ whole genome shotgun (WGS) entry which is preliminary data.</text>
</comment>